<keyword evidence="1" id="KW-0378">Hydrolase</keyword>
<dbReference type="InterPro" id="IPR050561">
    <property type="entry name" value="PTP"/>
</dbReference>
<evidence type="ECO:0000256" key="1">
    <source>
        <dbReference type="ARBA" id="ARBA00022801"/>
    </source>
</evidence>
<dbReference type="eggNOG" id="COG2453">
    <property type="taxonomic scope" value="Bacteria"/>
</dbReference>
<feature type="domain" description="Tyrosine-protein phosphatase" evidence="3">
    <location>
        <begin position="53"/>
        <end position="197"/>
    </location>
</feature>
<dbReference type="InterPro" id="IPR020422">
    <property type="entry name" value="TYR_PHOSPHATASE_DUAL_dom"/>
</dbReference>
<dbReference type="PANTHER" id="PTHR23339">
    <property type="entry name" value="TYROSINE SPECIFIC PROTEIN PHOSPHATASE AND DUAL SPECIFICITY PROTEIN PHOSPHATASE"/>
    <property type="match status" value="1"/>
</dbReference>
<dbReference type="PROSITE" id="PS50054">
    <property type="entry name" value="TYR_PHOSPHATASE_DUAL"/>
    <property type="match status" value="1"/>
</dbReference>
<dbReference type="KEGG" id="dvm:DvMF_2186"/>
<name>B8DQL0_NITV9</name>
<dbReference type="Pfam" id="PF22785">
    <property type="entry name" value="Tc-R-P"/>
    <property type="match status" value="1"/>
</dbReference>
<feature type="compositionally biased region" description="Low complexity" evidence="2">
    <location>
        <begin position="363"/>
        <end position="373"/>
    </location>
</feature>
<evidence type="ECO:0000256" key="2">
    <source>
        <dbReference type="SAM" id="MobiDB-lite"/>
    </source>
</evidence>
<dbReference type="AlphaFoldDB" id="B8DQL0"/>
<proteinExistence type="predicted"/>
<dbReference type="SUPFAM" id="SSF52799">
    <property type="entry name" value="(Phosphotyrosine protein) phosphatases II"/>
    <property type="match status" value="1"/>
</dbReference>
<evidence type="ECO:0000259" key="3">
    <source>
        <dbReference type="PROSITE" id="PS50054"/>
    </source>
</evidence>
<sequence>MSGPDAAPPANPPGGSGGDAPRRGGLLQRAARGVAAFLRNALTTQAPSGHPAFPITWVTPHIAAGPAPVTRQHLDALREQGIQAILNLCEELCVLADLEQEQGFDVFYLPIEDEHAPDEAALEQALDWLDEAVYLGRRVYIHCRYGIGRTGTVLNAYLLRRGLGQRRTERLMRRLRSKPANYRQWSALRRYGRRNRALTLREPAPEPARHDDLLPVLAEYEALVARLDATLRAMPGMPGPADVPQCGRDHARCCRVPPVVTLVEAAALARSADTLLTAAQRGAVQEACRAHRMGAAPAPAHDRDTVAGAGALAGGQGGGDAPASRTACPLLARTPQMADAGVVGTAVRPGTADMADRTEKADAPGASGVSGASGTAGGPGTPGMPDEPVGRCMLFARRPLRCRLSDIPSSTGPCGDGPSAGERLWVEMLEQPLEDLSRRTFTALAGCEPSEDPPCFPLPEVLSGRYVQTVFHAIACLLRPTANGNDANGDNGGNGGNGAR</sequence>
<dbReference type="SMART" id="SM00195">
    <property type="entry name" value="DSPc"/>
    <property type="match status" value="1"/>
</dbReference>
<dbReference type="HOGENOM" id="CLU_544838_0_0_7"/>
<evidence type="ECO:0000259" key="4">
    <source>
        <dbReference type="PROSITE" id="PS50056"/>
    </source>
</evidence>
<dbReference type="PROSITE" id="PS00383">
    <property type="entry name" value="TYR_PHOSPHATASE_1"/>
    <property type="match status" value="1"/>
</dbReference>
<protein>
    <submittedName>
        <fullName evidence="5">Dual specificity protein phosphatase</fullName>
    </submittedName>
</protein>
<feature type="domain" description="Tyrosine specific protein phosphatases" evidence="4">
    <location>
        <begin position="136"/>
        <end position="176"/>
    </location>
</feature>
<dbReference type="FunFam" id="3.90.190.10:FF:000157">
    <property type="entry name" value="Protein-tyrosine phosphatase"/>
    <property type="match status" value="1"/>
</dbReference>
<feature type="region of interest" description="Disordered" evidence="2">
    <location>
        <begin position="1"/>
        <end position="24"/>
    </location>
</feature>
<gene>
    <name evidence="5" type="ordered locus">DvMF_2186</name>
</gene>
<reference evidence="5" key="1">
    <citation type="submission" date="2008-10" db="EMBL/GenBank/DDBJ databases">
        <title>Complete sequence of Desulfovibrio vulgaris str. 'Miyazaki F'.</title>
        <authorList>
            <person name="Lucas S."/>
            <person name="Copeland A."/>
            <person name="Lapidus A."/>
            <person name="Glavina del Rio T."/>
            <person name="Dalin E."/>
            <person name="Tice H."/>
            <person name="Bruce D."/>
            <person name="Goodwin L."/>
            <person name="Pitluck S."/>
            <person name="Sims D."/>
            <person name="Brettin T."/>
            <person name="Detter J.C."/>
            <person name="Han C."/>
            <person name="Larimer F."/>
            <person name="Land M."/>
            <person name="Hauser L."/>
            <person name="Kyrpides N."/>
            <person name="Mikhailova N."/>
            <person name="Hazen T.C."/>
            <person name="Richardson P."/>
        </authorList>
    </citation>
    <scope>NUCLEOTIDE SEQUENCE</scope>
    <source>
        <strain evidence="5">Miyazaki F</strain>
    </source>
</reference>
<feature type="compositionally biased region" description="Pro residues" evidence="2">
    <location>
        <begin position="1"/>
        <end position="12"/>
    </location>
</feature>
<organism evidence="5">
    <name type="scientific">Nitratidesulfovibrio vulgaris (strain DSM 19637 / Miyazaki F)</name>
    <name type="common">Desulfovibrio vulgaris</name>
    <dbReference type="NCBI Taxonomy" id="883"/>
    <lineage>
        <taxon>Bacteria</taxon>
        <taxon>Pseudomonadati</taxon>
        <taxon>Thermodesulfobacteriota</taxon>
        <taxon>Desulfovibrionia</taxon>
        <taxon>Desulfovibrionales</taxon>
        <taxon>Desulfovibrionaceae</taxon>
        <taxon>Nitratidesulfovibrio</taxon>
    </lineage>
</organism>
<evidence type="ECO:0000313" key="5">
    <source>
        <dbReference type="EMBL" id="ACL09129.1"/>
    </source>
</evidence>
<dbReference type="GO" id="GO:0016787">
    <property type="term" value="F:hydrolase activity"/>
    <property type="evidence" value="ECO:0007669"/>
    <property type="project" value="UniProtKB-KW"/>
</dbReference>
<feature type="region of interest" description="Disordered" evidence="2">
    <location>
        <begin position="357"/>
        <end position="386"/>
    </location>
</feature>
<dbReference type="EMBL" id="CP001197">
    <property type="protein sequence ID" value="ACL09129.1"/>
    <property type="molecule type" value="Genomic_DNA"/>
</dbReference>
<dbReference type="OrthoDB" id="9806482at2"/>
<dbReference type="InterPro" id="IPR029021">
    <property type="entry name" value="Prot-tyrosine_phosphatase-like"/>
</dbReference>
<dbReference type="STRING" id="883.DvMF_2186"/>
<accession>B8DQL0</accession>
<dbReference type="InterPro" id="IPR016130">
    <property type="entry name" value="Tyr_Pase_AS"/>
</dbReference>
<dbReference type="PROSITE" id="PS50056">
    <property type="entry name" value="TYR_PHOSPHATASE_2"/>
    <property type="match status" value="1"/>
</dbReference>
<dbReference type="Gene3D" id="3.90.190.10">
    <property type="entry name" value="Protein tyrosine phosphatase superfamily"/>
    <property type="match status" value="1"/>
</dbReference>
<dbReference type="InterPro" id="IPR000387">
    <property type="entry name" value="Tyr_Pase_dom"/>
</dbReference>